<dbReference type="SMART" id="SM00490">
    <property type="entry name" value="HELICc"/>
    <property type="match status" value="1"/>
</dbReference>
<evidence type="ECO:0000256" key="4">
    <source>
        <dbReference type="ARBA" id="ARBA00022801"/>
    </source>
</evidence>
<dbReference type="InterPro" id="IPR001650">
    <property type="entry name" value="Helicase_C-like"/>
</dbReference>
<evidence type="ECO:0000256" key="7">
    <source>
        <dbReference type="ARBA" id="ARBA00022884"/>
    </source>
</evidence>
<protein>
    <recommendedName>
        <fullName evidence="9">ATP-dependent RNA helicase</fullName>
        <ecNumber evidence="9">3.6.4.13</ecNumber>
    </recommendedName>
</protein>
<dbReference type="PANTHER" id="PTHR24031">
    <property type="entry name" value="RNA HELICASE"/>
    <property type="match status" value="1"/>
</dbReference>
<comment type="domain">
    <text evidence="9">The Q motif is unique to and characteristic of the DEAD box family of RNA helicases and controls ATP binding and hydrolysis.</text>
</comment>
<dbReference type="EMBL" id="ML178815">
    <property type="protein sequence ID" value="TFL06732.1"/>
    <property type="molecule type" value="Genomic_DNA"/>
</dbReference>
<reference evidence="14 15" key="1">
    <citation type="journal article" date="2019" name="Nat. Ecol. Evol.">
        <title>Megaphylogeny resolves global patterns of mushroom evolution.</title>
        <authorList>
            <person name="Varga T."/>
            <person name="Krizsan K."/>
            <person name="Foldi C."/>
            <person name="Dima B."/>
            <person name="Sanchez-Garcia M."/>
            <person name="Sanchez-Ramirez S."/>
            <person name="Szollosi G.J."/>
            <person name="Szarkandi J.G."/>
            <person name="Papp V."/>
            <person name="Albert L."/>
            <person name="Andreopoulos W."/>
            <person name="Angelini C."/>
            <person name="Antonin V."/>
            <person name="Barry K.W."/>
            <person name="Bougher N.L."/>
            <person name="Buchanan P."/>
            <person name="Buyck B."/>
            <person name="Bense V."/>
            <person name="Catcheside P."/>
            <person name="Chovatia M."/>
            <person name="Cooper J."/>
            <person name="Damon W."/>
            <person name="Desjardin D."/>
            <person name="Finy P."/>
            <person name="Geml J."/>
            <person name="Haridas S."/>
            <person name="Hughes K."/>
            <person name="Justo A."/>
            <person name="Karasinski D."/>
            <person name="Kautmanova I."/>
            <person name="Kiss B."/>
            <person name="Kocsube S."/>
            <person name="Kotiranta H."/>
            <person name="LaButti K.M."/>
            <person name="Lechner B.E."/>
            <person name="Liimatainen K."/>
            <person name="Lipzen A."/>
            <person name="Lukacs Z."/>
            <person name="Mihaltcheva S."/>
            <person name="Morgado L.N."/>
            <person name="Niskanen T."/>
            <person name="Noordeloos M.E."/>
            <person name="Ohm R.A."/>
            <person name="Ortiz-Santana B."/>
            <person name="Ovrebo C."/>
            <person name="Racz N."/>
            <person name="Riley R."/>
            <person name="Savchenko A."/>
            <person name="Shiryaev A."/>
            <person name="Soop K."/>
            <person name="Spirin V."/>
            <person name="Szebenyi C."/>
            <person name="Tomsovsky M."/>
            <person name="Tulloss R.E."/>
            <person name="Uehling J."/>
            <person name="Grigoriev I.V."/>
            <person name="Vagvolgyi C."/>
            <person name="Papp T."/>
            <person name="Martin F.M."/>
            <person name="Miettinen O."/>
            <person name="Hibbett D.S."/>
            <person name="Nagy L.G."/>
        </authorList>
    </citation>
    <scope>NUCLEOTIDE SEQUENCE [LARGE SCALE GENOMIC DNA]</scope>
    <source>
        <strain evidence="14 15">CBS 309.79</strain>
    </source>
</reference>
<evidence type="ECO:0000256" key="10">
    <source>
        <dbReference type="SAM" id="MobiDB-lite"/>
    </source>
</evidence>
<dbReference type="AlphaFoldDB" id="A0A5C3QXV5"/>
<accession>A0A5C3QXV5</accession>
<keyword evidence="2" id="KW-0698">rRNA processing</keyword>
<dbReference type="InterPro" id="IPR027417">
    <property type="entry name" value="P-loop_NTPase"/>
</dbReference>
<dbReference type="Pfam" id="PF00271">
    <property type="entry name" value="Helicase_C"/>
    <property type="match status" value="1"/>
</dbReference>
<feature type="region of interest" description="Disordered" evidence="10">
    <location>
        <begin position="357"/>
        <end position="395"/>
    </location>
</feature>
<dbReference type="STRING" id="1884261.A0A5C3QXV5"/>
<keyword evidence="4 9" id="KW-0378">Hydrolase</keyword>
<dbReference type="GO" id="GO:0003724">
    <property type="term" value="F:RNA helicase activity"/>
    <property type="evidence" value="ECO:0007669"/>
    <property type="project" value="UniProtKB-EC"/>
</dbReference>
<dbReference type="EC" id="3.6.4.13" evidence="9"/>
<evidence type="ECO:0000256" key="9">
    <source>
        <dbReference type="RuleBase" id="RU365068"/>
    </source>
</evidence>
<dbReference type="PROSITE" id="PS51195">
    <property type="entry name" value="Q_MOTIF"/>
    <property type="match status" value="1"/>
</dbReference>
<dbReference type="SUPFAM" id="SSF52540">
    <property type="entry name" value="P-loop containing nucleoside triphosphate hydrolases"/>
    <property type="match status" value="1"/>
</dbReference>
<dbReference type="OrthoDB" id="10256233at2759"/>
<proteinExistence type="inferred from homology"/>
<dbReference type="SMART" id="SM00487">
    <property type="entry name" value="DEXDc"/>
    <property type="match status" value="1"/>
</dbReference>
<comment type="subcellular location">
    <subcellularLocation>
        <location evidence="1">Nucleus</location>
        <location evidence="1">Nucleolus</location>
    </subcellularLocation>
</comment>
<evidence type="ECO:0000256" key="6">
    <source>
        <dbReference type="ARBA" id="ARBA00022840"/>
    </source>
</evidence>
<evidence type="ECO:0000256" key="1">
    <source>
        <dbReference type="ARBA" id="ARBA00004604"/>
    </source>
</evidence>
<organism evidence="14 15">
    <name type="scientific">Pterulicium gracile</name>
    <dbReference type="NCBI Taxonomy" id="1884261"/>
    <lineage>
        <taxon>Eukaryota</taxon>
        <taxon>Fungi</taxon>
        <taxon>Dikarya</taxon>
        <taxon>Basidiomycota</taxon>
        <taxon>Agaricomycotina</taxon>
        <taxon>Agaricomycetes</taxon>
        <taxon>Agaricomycetidae</taxon>
        <taxon>Agaricales</taxon>
        <taxon>Pleurotineae</taxon>
        <taxon>Pterulaceae</taxon>
        <taxon>Pterulicium</taxon>
    </lineage>
</organism>
<name>A0A5C3QXV5_9AGAR</name>
<comment type="catalytic activity">
    <reaction evidence="9">
        <text>ATP + H2O = ADP + phosphate + H(+)</text>
        <dbReference type="Rhea" id="RHEA:13065"/>
        <dbReference type="ChEBI" id="CHEBI:15377"/>
        <dbReference type="ChEBI" id="CHEBI:15378"/>
        <dbReference type="ChEBI" id="CHEBI:30616"/>
        <dbReference type="ChEBI" id="CHEBI:43474"/>
        <dbReference type="ChEBI" id="CHEBI:456216"/>
        <dbReference type="EC" id="3.6.4.13"/>
    </reaction>
</comment>
<keyword evidence="15" id="KW-1185">Reference proteome</keyword>
<evidence type="ECO:0000256" key="5">
    <source>
        <dbReference type="ARBA" id="ARBA00022806"/>
    </source>
</evidence>
<dbReference type="GO" id="GO:0016787">
    <property type="term" value="F:hydrolase activity"/>
    <property type="evidence" value="ECO:0007669"/>
    <property type="project" value="UniProtKB-KW"/>
</dbReference>
<dbReference type="InterPro" id="IPR014014">
    <property type="entry name" value="RNA_helicase_DEAD_Q_motif"/>
</dbReference>
<feature type="short sequence motif" description="Q motif" evidence="8">
    <location>
        <begin position="25"/>
        <end position="55"/>
    </location>
</feature>
<evidence type="ECO:0000256" key="8">
    <source>
        <dbReference type="PROSITE-ProRule" id="PRU00552"/>
    </source>
</evidence>
<feature type="domain" description="Helicase ATP-binding" evidence="11">
    <location>
        <begin position="58"/>
        <end position="304"/>
    </location>
</feature>
<dbReference type="InterPro" id="IPR011545">
    <property type="entry name" value="DEAD/DEAH_box_helicase_dom"/>
</dbReference>
<dbReference type="Gene3D" id="3.40.50.300">
    <property type="entry name" value="P-loop containing nucleotide triphosphate hydrolases"/>
    <property type="match status" value="2"/>
</dbReference>
<evidence type="ECO:0000259" key="11">
    <source>
        <dbReference type="PROSITE" id="PS51192"/>
    </source>
</evidence>
<dbReference type="GO" id="GO:0005524">
    <property type="term" value="F:ATP binding"/>
    <property type="evidence" value="ECO:0007669"/>
    <property type="project" value="UniProtKB-UniRule"/>
</dbReference>
<dbReference type="PROSITE" id="PS51192">
    <property type="entry name" value="HELICASE_ATP_BIND_1"/>
    <property type="match status" value="1"/>
</dbReference>
<comment type="function">
    <text evidence="9">RNA helicase.</text>
</comment>
<dbReference type="PROSITE" id="PS51194">
    <property type="entry name" value="HELICASE_CTER"/>
    <property type="match status" value="1"/>
</dbReference>
<evidence type="ECO:0000256" key="2">
    <source>
        <dbReference type="ARBA" id="ARBA00022552"/>
    </source>
</evidence>
<comment type="similarity">
    <text evidence="9">Belongs to the DEAD box helicase family.</text>
</comment>
<evidence type="ECO:0000256" key="3">
    <source>
        <dbReference type="ARBA" id="ARBA00022741"/>
    </source>
</evidence>
<feature type="domain" description="Helicase C-terminal" evidence="12">
    <location>
        <begin position="418"/>
        <end position="575"/>
    </location>
</feature>
<feature type="domain" description="DEAD-box RNA helicase Q" evidence="13">
    <location>
        <begin position="25"/>
        <end position="55"/>
    </location>
</feature>
<evidence type="ECO:0000313" key="14">
    <source>
        <dbReference type="EMBL" id="TFL06732.1"/>
    </source>
</evidence>
<gene>
    <name evidence="14" type="ORF">BDV98DRAFT_559892</name>
</gene>
<sequence length="589" mass="64027">MRTSMALASEKQHVAYYSATAPKAPTFQSLGIRPAIANALHQAFPHVKQPTPTQCQFIPSIISGRDVLLKDNTGCGKTFGLTLALLSKPRKRIQYDAASGDTQSPAPATSVTSLVIVPHRDLAHQILYWIQRVVEGAGSSSPLLNSIAQVLVRDGLKHMTSGLTELKTNPPHILIATPGALSDIMKEDQAALQLDTLSAVFVDEVDYLIETLPVKQKESRVLREKARRKLERHTSVTKQILDVIYRDRIQAFDAARDRSEDDEAAETARPSALVNSPQLIMASATLRNHLRQYLYRETGWILGEGTEKVRGSNQPAAFMLERSKDGETSPADALGSTAIQHHVLVVAEDGTISNIRGALPADNAGTPSKKDDPSTVGVNEEQEPSTPLESTFPGINPEQLAKYRKTESPYHPSSLEAIATTFALDVPSVALLVLPSSASVHRAVFDLRELGVNALGLDFTLSDSGRAHLQGYPASPGNPQLLVATLSTVRGLDLPELTHVFVLGVPEGDKVRGKSIDAYLHVAGRVGRFGRGGKVVTVVQGTNREPAVKTSRSEGVTELMEPLAKDDVTRMRRILEEVWVKPTEFELFE</sequence>
<keyword evidence="7 9" id="KW-0694">RNA-binding</keyword>
<keyword evidence="5 9" id="KW-0347">Helicase</keyword>
<dbReference type="InterPro" id="IPR014001">
    <property type="entry name" value="Helicase_ATP-bd"/>
</dbReference>
<keyword evidence="6 9" id="KW-0067">ATP-binding</keyword>
<evidence type="ECO:0000313" key="15">
    <source>
        <dbReference type="Proteomes" id="UP000305067"/>
    </source>
</evidence>
<dbReference type="Pfam" id="PF00270">
    <property type="entry name" value="DEAD"/>
    <property type="match status" value="1"/>
</dbReference>
<dbReference type="GO" id="GO:0006364">
    <property type="term" value="P:rRNA processing"/>
    <property type="evidence" value="ECO:0007669"/>
    <property type="project" value="UniProtKB-KW"/>
</dbReference>
<dbReference type="GO" id="GO:0003723">
    <property type="term" value="F:RNA binding"/>
    <property type="evidence" value="ECO:0007669"/>
    <property type="project" value="UniProtKB-UniRule"/>
</dbReference>
<evidence type="ECO:0000259" key="13">
    <source>
        <dbReference type="PROSITE" id="PS51195"/>
    </source>
</evidence>
<evidence type="ECO:0000259" key="12">
    <source>
        <dbReference type="PROSITE" id="PS51194"/>
    </source>
</evidence>
<dbReference type="GO" id="GO:0005730">
    <property type="term" value="C:nucleolus"/>
    <property type="evidence" value="ECO:0007669"/>
    <property type="project" value="UniProtKB-SubCell"/>
</dbReference>
<dbReference type="Proteomes" id="UP000305067">
    <property type="component" value="Unassembled WGS sequence"/>
</dbReference>
<keyword evidence="3 9" id="KW-0547">Nucleotide-binding</keyword>